<gene>
    <name evidence="3" type="primary">puuB_2</name>
    <name evidence="3" type="ORF">HDIA_4691</name>
</gene>
<dbReference type="GO" id="GO:0005737">
    <property type="term" value="C:cytoplasm"/>
    <property type="evidence" value="ECO:0007669"/>
    <property type="project" value="TreeGrafter"/>
</dbReference>
<organism evidence="3 4">
    <name type="scientific">Hartmannibacter diazotrophicus</name>
    <dbReference type="NCBI Taxonomy" id="1482074"/>
    <lineage>
        <taxon>Bacteria</taxon>
        <taxon>Pseudomonadati</taxon>
        <taxon>Pseudomonadota</taxon>
        <taxon>Alphaproteobacteria</taxon>
        <taxon>Hyphomicrobiales</taxon>
        <taxon>Pleomorphomonadaceae</taxon>
        <taxon>Hartmannibacter</taxon>
    </lineage>
</organism>
<sequence>MSFSPLSHGLWAVTAPPAPDLSTLQEGLTVDVAVVGAGFTGLSAALSLAREGASVAVLEAEEIGFGGSGRNVGLVNAGLWMRPDDICKALGPKHGERLLERLGNGPHEVFRLIESFGIACEANPAGTLHCAADEAGLADLRRREIEWQRRRAPVELLDRQETARLVGSPAYAGALLDRRAGTLQPLAYVRGLARAALAHGARIFVRSPVQTMQRTSGLWDLRTAKGRVRAERLVLASNLYSAAATAPIASEMVCLPYFNFSTPPLDDELRRTILPEAHGAWDTKTVLTSIRLDAEGRLVIGSVGALRAGGLGLHKAWAQRTMHRLFPVLRGIGFEHGWYGWIGMTDDSIPRLHAPGDGSVTICGYNGRGISPGTVFGQILADYVAGRTGEADLPLPVTPVHLPLARGARSLVVEAGAQAAHFVGARALPLSGQ</sequence>
<dbReference type="PANTHER" id="PTHR13847:SF275">
    <property type="entry name" value="GAMMA-GLUTAMYLPUTRESCINE OXIDOREDUCTASE"/>
    <property type="match status" value="1"/>
</dbReference>
<dbReference type="InterPro" id="IPR006076">
    <property type="entry name" value="FAD-dep_OxRdtase"/>
</dbReference>
<keyword evidence="1 3" id="KW-0560">Oxidoreductase</keyword>
<evidence type="ECO:0000256" key="1">
    <source>
        <dbReference type="ARBA" id="ARBA00023002"/>
    </source>
</evidence>
<dbReference type="Pfam" id="PF01266">
    <property type="entry name" value="DAO"/>
    <property type="match status" value="1"/>
</dbReference>
<dbReference type="Gene3D" id="3.30.9.10">
    <property type="entry name" value="D-Amino Acid Oxidase, subunit A, domain 2"/>
    <property type="match status" value="1"/>
</dbReference>
<feature type="domain" description="FAD dependent oxidoreductase" evidence="2">
    <location>
        <begin position="31"/>
        <end position="382"/>
    </location>
</feature>
<protein>
    <submittedName>
        <fullName evidence="3">Gamma-glutamylputrescine oxidoreductase</fullName>
        <ecNumber evidence="3">1.4.3.-</ecNumber>
    </submittedName>
</protein>
<name>A0A2C9DD20_9HYPH</name>
<evidence type="ECO:0000313" key="3">
    <source>
        <dbReference type="EMBL" id="SON58232.1"/>
    </source>
</evidence>
<dbReference type="Gene3D" id="3.50.50.60">
    <property type="entry name" value="FAD/NAD(P)-binding domain"/>
    <property type="match status" value="1"/>
</dbReference>
<dbReference type="Proteomes" id="UP000223606">
    <property type="component" value="Chromosome 1"/>
</dbReference>
<dbReference type="KEGG" id="hdi:HDIA_4691"/>
<accession>A0A2C9DD20</accession>
<dbReference type="AlphaFoldDB" id="A0A2C9DD20"/>
<evidence type="ECO:0000313" key="4">
    <source>
        <dbReference type="Proteomes" id="UP000223606"/>
    </source>
</evidence>
<dbReference type="EMBL" id="LT960614">
    <property type="protein sequence ID" value="SON58232.1"/>
    <property type="molecule type" value="Genomic_DNA"/>
</dbReference>
<reference evidence="4" key="1">
    <citation type="submission" date="2017-09" db="EMBL/GenBank/DDBJ databases">
        <title>Genome sequence of Nannocystis excedens DSM 71.</title>
        <authorList>
            <person name="Blom J."/>
        </authorList>
    </citation>
    <scope>NUCLEOTIDE SEQUENCE [LARGE SCALE GENOMIC DNA]</scope>
    <source>
        <strain evidence="4">type strain: E19</strain>
    </source>
</reference>
<dbReference type="GO" id="GO:0016491">
    <property type="term" value="F:oxidoreductase activity"/>
    <property type="evidence" value="ECO:0007669"/>
    <property type="project" value="UniProtKB-KW"/>
</dbReference>
<dbReference type="OrthoDB" id="9814969at2"/>
<dbReference type="RefSeq" id="WP_099558454.1">
    <property type="nucleotide sequence ID" value="NZ_LT960614.1"/>
</dbReference>
<dbReference type="EC" id="1.4.3.-" evidence="3"/>
<dbReference type="SUPFAM" id="SSF51905">
    <property type="entry name" value="FAD/NAD(P)-binding domain"/>
    <property type="match status" value="1"/>
</dbReference>
<evidence type="ECO:0000259" key="2">
    <source>
        <dbReference type="Pfam" id="PF01266"/>
    </source>
</evidence>
<keyword evidence="4" id="KW-1185">Reference proteome</keyword>
<dbReference type="InterPro" id="IPR036188">
    <property type="entry name" value="FAD/NAD-bd_sf"/>
</dbReference>
<proteinExistence type="predicted"/>
<dbReference type="PANTHER" id="PTHR13847">
    <property type="entry name" value="SARCOSINE DEHYDROGENASE-RELATED"/>
    <property type="match status" value="1"/>
</dbReference>